<reference evidence="2 3" key="1">
    <citation type="submission" date="2020-04" db="EMBL/GenBank/DDBJ databases">
        <authorList>
            <person name="De Canck E."/>
        </authorList>
    </citation>
    <scope>NUCLEOTIDE SEQUENCE [LARGE SCALE GENOMIC DNA]</scope>
    <source>
        <strain evidence="2 3">LMG 22037</strain>
    </source>
</reference>
<evidence type="ECO:0000313" key="3">
    <source>
        <dbReference type="Proteomes" id="UP000494249"/>
    </source>
</evidence>
<sequence length="148" mass="16933">MSTGKTLNCTIWPMPTPKEKAAFAKRLKDSLEPLKIRGGTKLAEQFNLRYRGDRPVTPQTAHKWLTGTTIPKPDKLRTLAEWLNVKEHWLHYGPSPGATTRPLARGEKYPPSQETIELASKIESLTPKDRFLVEEMIVRFYGEDTEEE</sequence>
<dbReference type="InterPro" id="IPR010982">
    <property type="entry name" value="Lambda_DNA-bd_dom_sf"/>
</dbReference>
<organism evidence="2 3">
    <name type="scientific">Paraburkholderia phenoliruptrix</name>
    <dbReference type="NCBI Taxonomy" id="252970"/>
    <lineage>
        <taxon>Bacteria</taxon>
        <taxon>Pseudomonadati</taxon>
        <taxon>Pseudomonadota</taxon>
        <taxon>Betaproteobacteria</taxon>
        <taxon>Burkholderiales</taxon>
        <taxon>Burkholderiaceae</taxon>
        <taxon>Paraburkholderia</taxon>
    </lineage>
</organism>
<proteinExistence type="predicted"/>
<gene>
    <name evidence="2" type="ORF">LMG22037_05706</name>
</gene>
<feature type="domain" description="HTH cro/C1-type" evidence="1">
    <location>
        <begin position="56"/>
        <end position="90"/>
    </location>
</feature>
<accession>A0A6J5CAX7</accession>
<dbReference type="GO" id="GO:0003677">
    <property type="term" value="F:DNA binding"/>
    <property type="evidence" value="ECO:0007669"/>
    <property type="project" value="InterPro"/>
</dbReference>
<dbReference type="Proteomes" id="UP000494249">
    <property type="component" value="Unassembled WGS sequence"/>
</dbReference>
<name>A0A6J5CAX7_9BURK</name>
<evidence type="ECO:0000313" key="2">
    <source>
        <dbReference type="EMBL" id="CAB3732415.1"/>
    </source>
</evidence>
<protein>
    <recommendedName>
        <fullName evidence="1">HTH cro/C1-type domain-containing protein</fullName>
    </recommendedName>
</protein>
<dbReference type="Gene3D" id="1.10.260.40">
    <property type="entry name" value="lambda repressor-like DNA-binding domains"/>
    <property type="match status" value="1"/>
</dbReference>
<dbReference type="PROSITE" id="PS50943">
    <property type="entry name" value="HTH_CROC1"/>
    <property type="match status" value="1"/>
</dbReference>
<dbReference type="CDD" id="cd00093">
    <property type="entry name" value="HTH_XRE"/>
    <property type="match status" value="1"/>
</dbReference>
<evidence type="ECO:0000259" key="1">
    <source>
        <dbReference type="PROSITE" id="PS50943"/>
    </source>
</evidence>
<dbReference type="AlphaFoldDB" id="A0A6J5CAX7"/>
<dbReference type="EMBL" id="CADIKB010000044">
    <property type="protein sequence ID" value="CAB3732415.1"/>
    <property type="molecule type" value="Genomic_DNA"/>
</dbReference>
<dbReference type="InterPro" id="IPR001387">
    <property type="entry name" value="Cro/C1-type_HTH"/>
</dbReference>